<keyword evidence="2" id="KW-1185">Reference proteome</keyword>
<proteinExistence type="predicted"/>
<reference evidence="1" key="1">
    <citation type="submission" date="2024-06" db="EMBL/GenBank/DDBJ databases">
        <title>Complete Genome Sequence of mouse commensal type strain Neisseria musculi.</title>
        <authorList>
            <person name="Thapa E."/>
            <person name="Aluvathingal J."/>
            <person name="Nadendla S."/>
            <person name="Mehta A."/>
            <person name="Tettelin H."/>
            <person name="Weyand N.J."/>
        </authorList>
    </citation>
    <scope>NUCLEOTIDE SEQUENCE</scope>
    <source>
        <strain evidence="1">NW831</strain>
    </source>
</reference>
<sequence length="78" mass="8546">MANPKTIFSTKSAISHPLNHIGINIKPQLGRLVHGRAYQIVDRQRIEQAVQLCAFGRSAFNGQAFGTASIALWSNTLL</sequence>
<evidence type="ECO:0000313" key="2">
    <source>
        <dbReference type="Proteomes" id="UP000516412"/>
    </source>
</evidence>
<dbReference type="Proteomes" id="UP000516412">
    <property type="component" value="Chromosome"/>
</dbReference>
<dbReference type="KEGG" id="nmus:H7A79_2194"/>
<evidence type="ECO:0000313" key="1">
    <source>
        <dbReference type="EMBL" id="QNT60288.1"/>
    </source>
</evidence>
<accession>A0A7H1MF73</accession>
<gene>
    <name evidence="1" type="ORF">H7A79_2194</name>
</gene>
<dbReference type="AlphaFoldDB" id="A0A7H1MF73"/>
<name>A0A7H1MF73_9NEIS</name>
<dbReference type="EMBL" id="CP060414">
    <property type="protein sequence ID" value="QNT60288.1"/>
    <property type="molecule type" value="Genomic_DNA"/>
</dbReference>
<organism evidence="1 2">
    <name type="scientific">Neisseria musculi</name>
    <dbReference type="NCBI Taxonomy" id="1815583"/>
    <lineage>
        <taxon>Bacteria</taxon>
        <taxon>Pseudomonadati</taxon>
        <taxon>Pseudomonadota</taxon>
        <taxon>Betaproteobacteria</taxon>
        <taxon>Neisseriales</taxon>
        <taxon>Neisseriaceae</taxon>
        <taxon>Neisseria</taxon>
    </lineage>
</organism>
<protein>
    <submittedName>
        <fullName evidence="1">Uncharacterized protein</fullName>
    </submittedName>
</protein>